<protein>
    <submittedName>
        <fullName evidence="2">Membrane protein</fullName>
    </submittedName>
</protein>
<dbReference type="RefSeq" id="WP_189603263.1">
    <property type="nucleotide sequence ID" value="NZ_BMXB01000001.1"/>
</dbReference>
<dbReference type="Pfam" id="PF11751">
    <property type="entry name" value="PorP_SprF"/>
    <property type="match status" value="1"/>
</dbReference>
<evidence type="ECO:0000313" key="3">
    <source>
        <dbReference type="Proteomes" id="UP000610456"/>
    </source>
</evidence>
<organism evidence="2 3">
    <name type="scientific">Salinimicrobium marinum</name>
    <dbReference type="NCBI Taxonomy" id="680283"/>
    <lineage>
        <taxon>Bacteria</taxon>
        <taxon>Pseudomonadati</taxon>
        <taxon>Bacteroidota</taxon>
        <taxon>Flavobacteriia</taxon>
        <taxon>Flavobacteriales</taxon>
        <taxon>Flavobacteriaceae</taxon>
        <taxon>Salinimicrobium</taxon>
    </lineage>
</organism>
<reference evidence="2" key="2">
    <citation type="submission" date="2020-09" db="EMBL/GenBank/DDBJ databases">
        <authorList>
            <person name="Sun Q."/>
            <person name="Kim S."/>
        </authorList>
    </citation>
    <scope>NUCLEOTIDE SEQUENCE</scope>
    <source>
        <strain evidence="2">KCTC 12719</strain>
    </source>
</reference>
<dbReference type="EMBL" id="BMXB01000001">
    <property type="protein sequence ID" value="GHA27836.1"/>
    <property type="molecule type" value="Genomic_DNA"/>
</dbReference>
<sequence>MKLLLKIFFCFFSYIFSANIAAQEVIPTYSDYLTDNLYLLHPSMAGASNMNKLRLTARQQWFDVEDAPSLQTLSLHARLGEKIGVGGIVFNDQNGNFSRRGVYATFAYHLLFSRSELDLNQLSFGISGGLIQHSLDQSGFSGFDPLIGNGRASDFYGNMDVGASYYYFNFFAHLTAKNILSVEREDFYSDAVPANQRKYLFSTGYVIETYKRFWSFEPSIMFQLREATAQKTIDLNLKAYRDLESGGLFGGVSYRRSFEGAEYTTDGTEIKNQHLQYLTPFAGFEYKNFLFAYTYSQQFNSVVMSNSGFHQITLGYNFGENRGRYECYCPGINQTRKRR</sequence>
<dbReference type="Proteomes" id="UP000610456">
    <property type="component" value="Unassembled WGS sequence"/>
</dbReference>
<comment type="caution">
    <text evidence="2">The sequence shown here is derived from an EMBL/GenBank/DDBJ whole genome shotgun (WGS) entry which is preliminary data.</text>
</comment>
<gene>
    <name evidence="2" type="ORF">GCM10007103_06600</name>
</gene>
<evidence type="ECO:0000313" key="2">
    <source>
        <dbReference type="EMBL" id="GHA27836.1"/>
    </source>
</evidence>
<dbReference type="NCBIfam" id="TIGR03519">
    <property type="entry name" value="T9SS_PorP_fam"/>
    <property type="match status" value="1"/>
</dbReference>
<dbReference type="AlphaFoldDB" id="A0A918S776"/>
<accession>A0A918S776</accession>
<feature type="signal peptide" evidence="1">
    <location>
        <begin position="1"/>
        <end position="22"/>
    </location>
</feature>
<name>A0A918S776_9FLAO</name>
<keyword evidence="3" id="KW-1185">Reference proteome</keyword>
<reference evidence="2" key="1">
    <citation type="journal article" date="2014" name="Int. J. Syst. Evol. Microbiol.">
        <title>Complete genome sequence of Corynebacterium casei LMG S-19264T (=DSM 44701T), isolated from a smear-ripened cheese.</title>
        <authorList>
            <consortium name="US DOE Joint Genome Institute (JGI-PGF)"/>
            <person name="Walter F."/>
            <person name="Albersmeier A."/>
            <person name="Kalinowski J."/>
            <person name="Ruckert C."/>
        </authorList>
    </citation>
    <scope>NUCLEOTIDE SEQUENCE</scope>
    <source>
        <strain evidence="2">KCTC 12719</strain>
    </source>
</reference>
<dbReference type="InterPro" id="IPR019861">
    <property type="entry name" value="PorP/SprF_Bacteroidetes"/>
</dbReference>
<proteinExistence type="predicted"/>
<keyword evidence="1" id="KW-0732">Signal</keyword>
<evidence type="ECO:0000256" key="1">
    <source>
        <dbReference type="SAM" id="SignalP"/>
    </source>
</evidence>
<feature type="chain" id="PRO_5037001782" evidence="1">
    <location>
        <begin position="23"/>
        <end position="339"/>
    </location>
</feature>